<dbReference type="InterPro" id="IPR011004">
    <property type="entry name" value="Trimer_LpxA-like_sf"/>
</dbReference>
<organism evidence="1 2">
    <name type="scientific">Roseisolibacter agri</name>
    <dbReference type="NCBI Taxonomy" id="2014610"/>
    <lineage>
        <taxon>Bacteria</taxon>
        <taxon>Pseudomonadati</taxon>
        <taxon>Gemmatimonadota</taxon>
        <taxon>Gemmatimonadia</taxon>
        <taxon>Gemmatimonadales</taxon>
        <taxon>Gemmatimonadaceae</taxon>
        <taxon>Roseisolibacter</taxon>
    </lineage>
</organism>
<dbReference type="RefSeq" id="WP_284351778.1">
    <property type="nucleotide sequence ID" value="NZ_BRXS01000006.1"/>
</dbReference>
<proteinExistence type="predicted"/>
<dbReference type="Gene3D" id="2.160.10.10">
    <property type="entry name" value="Hexapeptide repeat proteins"/>
    <property type="match status" value="1"/>
</dbReference>
<accession>A0AA37Q9R2</accession>
<evidence type="ECO:0008006" key="3">
    <source>
        <dbReference type="Google" id="ProtNLM"/>
    </source>
</evidence>
<dbReference type="Gene3D" id="3.90.550.10">
    <property type="entry name" value="Spore Coat Polysaccharide Biosynthesis Protein SpsA, Chain A"/>
    <property type="match status" value="1"/>
</dbReference>
<keyword evidence="2" id="KW-1185">Reference proteome</keyword>
<sequence>MSWRAVVAALDEHAAFRSQVSLYLHPLAGRATLWHVVRALLAVSPPPREIVVVHLQGSNTQVDVDADVQIRYVAVEPGTESRALRAAVTPPGMTVLVDGSAALVTPATITRLLRAAEHGVASVRGDTELATSIAVAGEGPALASADDPRVPNGAALVAPTHAEELLQVLDRHTLSDAAVALRDRLVRQHERGGVSFLLPATTWLDVDVRIGADTLVYPSVVLEGSTDVAGECVIGPYSRIVDSEVGRGAELKGWNYLCRTRVRSRAVLEAYARRGDD</sequence>
<protein>
    <recommendedName>
        <fullName evidence="3">Bifunctional protein GlmU</fullName>
    </recommendedName>
</protein>
<evidence type="ECO:0000313" key="2">
    <source>
        <dbReference type="Proteomes" id="UP001161325"/>
    </source>
</evidence>
<name>A0AA37Q9R2_9BACT</name>
<evidence type="ECO:0000313" key="1">
    <source>
        <dbReference type="EMBL" id="GLC27337.1"/>
    </source>
</evidence>
<dbReference type="Proteomes" id="UP001161325">
    <property type="component" value="Unassembled WGS sequence"/>
</dbReference>
<comment type="caution">
    <text evidence="1">The sequence shown here is derived from an EMBL/GenBank/DDBJ whole genome shotgun (WGS) entry which is preliminary data.</text>
</comment>
<dbReference type="EMBL" id="BRXS01000006">
    <property type="protein sequence ID" value="GLC27337.1"/>
    <property type="molecule type" value="Genomic_DNA"/>
</dbReference>
<dbReference type="InterPro" id="IPR029044">
    <property type="entry name" value="Nucleotide-diphossugar_trans"/>
</dbReference>
<dbReference type="SUPFAM" id="SSF53448">
    <property type="entry name" value="Nucleotide-diphospho-sugar transferases"/>
    <property type="match status" value="1"/>
</dbReference>
<gene>
    <name evidence="1" type="ORF">rosag_38500</name>
</gene>
<reference evidence="1" key="1">
    <citation type="submission" date="2022-08" db="EMBL/GenBank/DDBJ databases">
        <title>Draft genome sequencing of Roseisolibacter agri AW1220.</title>
        <authorList>
            <person name="Tobiishi Y."/>
            <person name="Tonouchi A."/>
        </authorList>
    </citation>
    <scope>NUCLEOTIDE SEQUENCE</scope>
    <source>
        <strain evidence="1">AW1220</strain>
    </source>
</reference>
<dbReference type="SUPFAM" id="SSF51161">
    <property type="entry name" value="Trimeric LpxA-like enzymes"/>
    <property type="match status" value="1"/>
</dbReference>
<dbReference type="AlphaFoldDB" id="A0AA37Q9R2"/>